<gene>
    <name evidence="1" type="ORF">ACI1P1_18230</name>
</gene>
<evidence type="ECO:0000313" key="2">
    <source>
        <dbReference type="Proteomes" id="UP001631969"/>
    </source>
</evidence>
<organism evidence="1 2">
    <name type="scientific">Paenibacillus mesotrionivorans</name>
    <dbReference type="NCBI Taxonomy" id="3160968"/>
    <lineage>
        <taxon>Bacteria</taxon>
        <taxon>Bacillati</taxon>
        <taxon>Bacillota</taxon>
        <taxon>Bacilli</taxon>
        <taxon>Bacillales</taxon>
        <taxon>Paenibacillaceae</taxon>
        <taxon>Paenibacillus</taxon>
    </lineage>
</organism>
<proteinExistence type="predicted"/>
<keyword evidence="1" id="KW-0808">Transferase</keyword>
<dbReference type="Proteomes" id="UP001631969">
    <property type="component" value="Unassembled WGS sequence"/>
</dbReference>
<protein>
    <submittedName>
        <fullName evidence="1">YfiT family bacillithiol transferase</fullName>
    </submittedName>
</protein>
<sequence length="174" mass="20531">MEELRFPLGQFSWSGDWNDELRSAWTKGIRELPNQLREAVAGLTEEQLDTPYRPEGWTVRQVVHHVADSHMNSYIRFKLALTEEEPVIKPYREELWAELPDSSASIEVSLKLLEGLHQRWCLLLEGMSEEDFSRAFFHPESRQLVPLRRALGLYDWHGRHHTAHITSLRKRMSW</sequence>
<reference evidence="1" key="1">
    <citation type="submission" date="2024-12" db="EMBL/GenBank/DDBJ databases">
        <authorList>
            <person name="Wu N."/>
        </authorList>
    </citation>
    <scope>NUCLEOTIDE SEQUENCE</scope>
    <source>
        <strain evidence="1">P15</strain>
    </source>
</reference>
<accession>A0ACC7P2R5</accession>
<keyword evidence="2" id="KW-1185">Reference proteome</keyword>
<dbReference type="EMBL" id="JBJURJ010000012">
    <property type="protein sequence ID" value="MFM9330241.1"/>
    <property type="molecule type" value="Genomic_DNA"/>
</dbReference>
<name>A0ACC7P2R5_9BACL</name>
<evidence type="ECO:0000313" key="1">
    <source>
        <dbReference type="EMBL" id="MFM9330241.1"/>
    </source>
</evidence>
<comment type="caution">
    <text evidence="1">The sequence shown here is derived from an EMBL/GenBank/DDBJ whole genome shotgun (WGS) entry which is preliminary data.</text>
</comment>